<dbReference type="Proteomes" id="UP000494270">
    <property type="component" value="Unassembled WGS sequence"/>
</dbReference>
<dbReference type="EMBL" id="CABWKE010000004">
    <property type="protein sequence ID" value="VWQ27464.1"/>
    <property type="molecule type" value="Genomic_DNA"/>
</dbReference>
<evidence type="ECO:0000313" key="3">
    <source>
        <dbReference type="EMBL" id="VWQ36603.1"/>
    </source>
</evidence>
<name>A0A1S2VZT2_BIFLI</name>
<sequence>MNSMTKGTIFTAGSLGDLPDFNQWPIWFTPKLILIINHACRRFITRYAKGVDGKIVQRFYRALRDAWLRGYMTTIEAWAEFYVFVAHFHRHYLL</sequence>
<dbReference type="Proteomes" id="UP000494179">
    <property type="component" value="Unassembled WGS sequence"/>
</dbReference>
<dbReference type="AlphaFoldDB" id="A0A1S2VZT2"/>
<comment type="caution">
    <text evidence="3">The sequence shown here is derived from an EMBL/GenBank/DDBJ whole genome shotgun (WGS) entry which is preliminary data.</text>
</comment>
<proteinExistence type="predicted"/>
<evidence type="ECO:0000313" key="2">
    <source>
        <dbReference type="EMBL" id="VWQ34109.1"/>
    </source>
</evidence>
<dbReference type="Proteomes" id="UP000494246">
    <property type="component" value="Unassembled WGS sequence"/>
</dbReference>
<dbReference type="EMBL" id="CABWKI010000003">
    <property type="protein sequence ID" value="VWQ34109.1"/>
    <property type="molecule type" value="Genomic_DNA"/>
</dbReference>
<organism evidence="3 5">
    <name type="scientific">Bifidobacterium longum subsp. infantis</name>
    <dbReference type="NCBI Taxonomy" id="1682"/>
    <lineage>
        <taxon>Bacteria</taxon>
        <taxon>Bacillati</taxon>
        <taxon>Actinomycetota</taxon>
        <taxon>Actinomycetes</taxon>
        <taxon>Bifidobacteriales</taxon>
        <taxon>Bifidobacteriaceae</taxon>
        <taxon>Bifidobacterium</taxon>
    </lineage>
</organism>
<evidence type="ECO:0000313" key="1">
    <source>
        <dbReference type="EMBL" id="VWQ27464.1"/>
    </source>
</evidence>
<gene>
    <name evidence="3" type="ORF">BIFLH23_01532</name>
    <name evidence="2" type="ORF">BIFLH664_00682</name>
    <name evidence="1" type="ORF">BIFLH665_00561</name>
</gene>
<dbReference type="EMBL" id="CABWKH010000023">
    <property type="protein sequence ID" value="VWQ36603.1"/>
    <property type="molecule type" value="Genomic_DNA"/>
</dbReference>
<protein>
    <submittedName>
        <fullName evidence="3">Uncharacterized protein</fullName>
    </submittedName>
</protein>
<evidence type="ECO:0000313" key="5">
    <source>
        <dbReference type="Proteomes" id="UP000494246"/>
    </source>
</evidence>
<reference evidence="4 5" key="1">
    <citation type="submission" date="2019-10" db="EMBL/GenBank/DDBJ databases">
        <authorList>
            <consortium name="Melissa Lawson"/>
            <person name="O'neill I."/>
        </authorList>
    </citation>
    <scope>NUCLEOTIDE SEQUENCE [LARGE SCALE GENOMIC DNA]</scope>
    <source>
        <strain evidence="3">LH_23</strain>
        <strain evidence="2">LH_664</strain>
        <strain evidence="1">LH_665</strain>
    </source>
</reference>
<accession>A0A1S2VZT2</accession>
<evidence type="ECO:0000313" key="4">
    <source>
        <dbReference type="Proteomes" id="UP000494179"/>
    </source>
</evidence>